<evidence type="ECO:0000256" key="6">
    <source>
        <dbReference type="SAM" id="Phobius"/>
    </source>
</evidence>
<dbReference type="PANTHER" id="PTHR40077">
    <property type="entry name" value="MEMBRANE PROTEIN-RELATED"/>
    <property type="match status" value="1"/>
</dbReference>
<evidence type="ECO:0000256" key="4">
    <source>
        <dbReference type="ARBA" id="ARBA00022989"/>
    </source>
</evidence>
<feature type="transmembrane region" description="Helical" evidence="6">
    <location>
        <begin position="12"/>
        <end position="31"/>
    </location>
</feature>
<keyword evidence="3 6" id="KW-0812">Transmembrane</keyword>
<protein>
    <submittedName>
        <fullName evidence="8">Integral membrane protein</fullName>
    </submittedName>
</protein>
<evidence type="ECO:0000256" key="1">
    <source>
        <dbReference type="ARBA" id="ARBA00004651"/>
    </source>
</evidence>
<feature type="transmembrane region" description="Helical" evidence="6">
    <location>
        <begin position="43"/>
        <end position="60"/>
    </location>
</feature>
<evidence type="ECO:0000259" key="7">
    <source>
        <dbReference type="Pfam" id="PF12823"/>
    </source>
</evidence>
<dbReference type="Proteomes" id="UP000198850">
    <property type="component" value="Unassembled WGS sequence"/>
</dbReference>
<feature type="domain" description="DUF3817" evidence="7">
    <location>
        <begin position="5"/>
        <end position="91"/>
    </location>
</feature>
<keyword evidence="5 6" id="KW-0472">Membrane</keyword>
<keyword evidence="9" id="KW-1185">Reference proteome</keyword>
<dbReference type="InterPro" id="IPR023845">
    <property type="entry name" value="DUF3817_TM"/>
</dbReference>
<sequence>MSTLSIFKKVAIAEGLSYLALLLIAMPLKYFAGMPLAVRYTGWAHGMLFVLYGAFVIMCAMEYKWKLGKIVLVFLASLLPFAPFIVEKRLHEGAEDQVKG</sequence>
<dbReference type="PANTHER" id="PTHR40077:SF1">
    <property type="entry name" value="MEMBRANE PROTEIN"/>
    <property type="match status" value="1"/>
</dbReference>
<dbReference type="OrthoDB" id="1121311at2"/>
<dbReference type="Pfam" id="PF12823">
    <property type="entry name" value="DUF3817"/>
    <property type="match status" value="1"/>
</dbReference>
<dbReference type="STRING" id="425514.SAMN05443550_113125"/>
<organism evidence="8 9">
    <name type="scientific">Pedobacter hartonius</name>
    <dbReference type="NCBI Taxonomy" id="425514"/>
    <lineage>
        <taxon>Bacteria</taxon>
        <taxon>Pseudomonadati</taxon>
        <taxon>Bacteroidota</taxon>
        <taxon>Sphingobacteriia</taxon>
        <taxon>Sphingobacteriales</taxon>
        <taxon>Sphingobacteriaceae</taxon>
        <taxon>Pedobacter</taxon>
    </lineage>
</organism>
<reference evidence="8 9" key="1">
    <citation type="submission" date="2016-10" db="EMBL/GenBank/DDBJ databases">
        <authorList>
            <person name="de Groot N.N."/>
        </authorList>
    </citation>
    <scope>NUCLEOTIDE SEQUENCE [LARGE SCALE GENOMIC DNA]</scope>
    <source>
        <strain evidence="8 9">DSM 19033</strain>
    </source>
</reference>
<dbReference type="GO" id="GO:0005886">
    <property type="term" value="C:plasma membrane"/>
    <property type="evidence" value="ECO:0007669"/>
    <property type="project" value="UniProtKB-SubCell"/>
</dbReference>
<accession>A0A1H4H5D9</accession>
<proteinExistence type="predicted"/>
<keyword evidence="4 6" id="KW-1133">Transmembrane helix</keyword>
<gene>
    <name evidence="8" type="ORF">SAMN05443550_113125</name>
</gene>
<evidence type="ECO:0000256" key="3">
    <source>
        <dbReference type="ARBA" id="ARBA00022692"/>
    </source>
</evidence>
<dbReference type="EMBL" id="FNRA01000013">
    <property type="protein sequence ID" value="SEB16995.1"/>
    <property type="molecule type" value="Genomic_DNA"/>
</dbReference>
<evidence type="ECO:0000256" key="5">
    <source>
        <dbReference type="ARBA" id="ARBA00023136"/>
    </source>
</evidence>
<feature type="transmembrane region" description="Helical" evidence="6">
    <location>
        <begin position="67"/>
        <end position="86"/>
    </location>
</feature>
<dbReference type="NCBIfam" id="TIGR03954">
    <property type="entry name" value="integ_memb_HG"/>
    <property type="match status" value="1"/>
</dbReference>
<name>A0A1H4H5D9_9SPHI</name>
<keyword evidence="2" id="KW-1003">Cell membrane</keyword>
<evidence type="ECO:0000313" key="9">
    <source>
        <dbReference type="Proteomes" id="UP000198850"/>
    </source>
</evidence>
<comment type="subcellular location">
    <subcellularLocation>
        <location evidence="1">Cell membrane</location>
        <topology evidence="1">Multi-pass membrane protein</topology>
    </subcellularLocation>
</comment>
<evidence type="ECO:0000256" key="2">
    <source>
        <dbReference type="ARBA" id="ARBA00022475"/>
    </source>
</evidence>
<evidence type="ECO:0000313" key="8">
    <source>
        <dbReference type="EMBL" id="SEB16995.1"/>
    </source>
</evidence>
<dbReference type="RefSeq" id="WP_090559601.1">
    <property type="nucleotide sequence ID" value="NZ_FNRA01000013.1"/>
</dbReference>
<dbReference type="AlphaFoldDB" id="A0A1H4H5D9"/>